<feature type="compositionally biased region" description="Basic residues" evidence="1">
    <location>
        <begin position="31"/>
        <end position="41"/>
    </location>
</feature>
<dbReference type="AlphaFoldDB" id="A0A6J4IMB9"/>
<feature type="non-terminal residue" evidence="2">
    <location>
        <position position="1"/>
    </location>
</feature>
<reference evidence="2" key="1">
    <citation type="submission" date="2020-02" db="EMBL/GenBank/DDBJ databases">
        <authorList>
            <person name="Meier V. D."/>
        </authorList>
    </citation>
    <scope>NUCLEOTIDE SEQUENCE</scope>
    <source>
        <strain evidence="2">AVDCRST_MAG52</strain>
    </source>
</reference>
<gene>
    <name evidence="2" type="ORF">AVDCRST_MAG52-2352</name>
</gene>
<feature type="compositionally biased region" description="Basic residues" evidence="1">
    <location>
        <begin position="87"/>
        <end position="107"/>
    </location>
</feature>
<feature type="non-terminal residue" evidence="2">
    <location>
        <position position="236"/>
    </location>
</feature>
<feature type="region of interest" description="Disordered" evidence="1">
    <location>
        <begin position="1"/>
        <end position="121"/>
    </location>
</feature>
<accession>A0A6J4IMB9</accession>
<sequence>PGARRRPGLPRAGPGPAALGQHVRVRDRGRARLGRRLRRARPALAGPAAHRRLRARPRGPGDGRHRAVPLRRGRTAGRRPAVGVAGHPRHRRHPGLRHLPGQRHRQRPVPGAQQGRGEVGRGAGHRLRLAVAGVVRAGPAGAPHRRLRLPDLDLRGHRRGHLGGERLGPVLGLGPQGDLVVHRLGRLRRLPARPDDGRLARAPRGVGQRRGPGRDDLQPDLRQPGVQRPAQLRREV</sequence>
<dbReference type="EMBL" id="CADCTN010000170">
    <property type="protein sequence ID" value="CAA9256535.1"/>
    <property type="molecule type" value="Genomic_DNA"/>
</dbReference>
<evidence type="ECO:0000256" key="1">
    <source>
        <dbReference type="SAM" id="MobiDB-lite"/>
    </source>
</evidence>
<proteinExistence type="predicted"/>
<name>A0A6J4IMB9_9ACTN</name>
<organism evidence="2">
    <name type="scientific">uncultured Blastococcus sp</name>
    <dbReference type="NCBI Taxonomy" id="217144"/>
    <lineage>
        <taxon>Bacteria</taxon>
        <taxon>Bacillati</taxon>
        <taxon>Actinomycetota</taxon>
        <taxon>Actinomycetes</taxon>
        <taxon>Geodermatophilales</taxon>
        <taxon>Geodermatophilaceae</taxon>
        <taxon>Blastococcus</taxon>
        <taxon>environmental samples</taxon>
    </lineage>
</organism>
<feature type="region of interest" description="Disordered" evidence="1">
    <location>
        <begin position="192"/>
        <end position="236"/>
    </location>
</feature>
<feature type="compositionally biased region" description="Basic residues" evidence="1">
    <location>
        <begin position="66"/>
        <end position="77"/>
    </location>
</feature>
<evidence type="ECO:0000313" key="2">
    <source>
        <dbReference type="EMBL" id="CAA9256535.1"/>
    </source>
</evidence>
<protein>
    <submittedName>
        <fullName evidence="2">Cytochrome c-type biogenesis protein CcsA/ResC</fullName>
    </submittedName>
</protein>
<feature type="compositionally biased region" description="Low complexity" evidence="1">
    <location>
        <begin position="9"/>
        <end position="20"/>
    </location>
</feature>